<gene>
    <name evidence="1" type="ORF">SPIL2461_LOCUS1368</name>
</gene>
<evidence type="ECO:0000313" key="2">
    <source>
        <dbReference type="Proteomes" id="UP000649617"/>
    </source>
</evidence>
<proteinExistence type="predicted"/>
<evidence type="ECO:0000313" key="1">
    <source>
        <dbReference type="EMBL" id="CAE7188359.1"/>
    </source>
</evidence>
<dbReference type="AlphaFoldDB" id="A0A812IUK3"/>
<name>A0A812IUK3_SYMPI</name>
<sequence>MSSVGRAPFCCHLGPSGSCCTVSGELLLDAVQDPPQGYTVNENGRCFTVLPWKAPSDSDMGTDMVKDYDDNWLDIPAGWKPYEACQDFDEVVLPKVIAGNSWGTDMIIVRRGNKWPGWKTGVQGLSAGAGKRLSSHVEWFETDGSGRRCVFRAEDPQRTPSKKLDPMWRSWSGRVLLERVPDSSRIDAFKTFLQLHALWHRKANFAVSP</sequence>
<keyword evidence="2" id="KW-1185">Reference proteome</keyword>
<accession>A0A812IUK3</accession>
<reference evidence="1" key="1">
    <citation type="submission" date="2021-02" db="EMBL/GenBank/DDBJ databases">
        <authorList>
            <person name="Dougan E. K."/>
            <person name="Rhodes N."/>
            <person name="Thang M."/>
            <person name="Chan C."/>
        </authorList>
    </citation>
    <scope>NUCLEOTIDE SEQUENCE</scope>
</reference>
<protein>
    <submittedName>
        <fullName evidence="1">Uncharacterized protein</fullName>
    </submittedName>
</protein>
<dbReference type="OrthoDB" id="406029at2759"/>
<comment type="caution">
    <text evidence="1">The sequence shown here is derived from an EMBL/GenBank/DDBJ whole genome shotgun (WGS) entry which is preliminary data.</text>
</comment>
<organism evidence="1 2">
    <name type="scientific">Symbiodinium pilosum</name>
    <name type="common">Dinoflagellate</name>
    <dbReference type="NCBI Taxonomy" id="2952"/>
    <lineage>
        <taxon>Eukaryota</taxon>
        <taxon>Sar</taxon>
        <taxon>Alveolata</taxon>
        <taxon>Dinophyceae</taxon>
        <taxon>Suessiales</taxon>
        <taxon>Symbiodiniaceae</taxon>
        <taxon>Symbiodinium</taxon>
    </lineage>
</organism>
<dbReference type="EMBL" id="CAJNIZ010001323">
    <property type="protein sequence ID" value="CAE7188359.1"/>
    <property type="molecule type" value="Genomic_DNA"/>
</dbReference>
<dbReference type="Proteomes" id="UP000649617">
    <property type="component" value="Unassembled WGS sequence"/>
</dbReference>